<dbReference type="Pfam" id="PF01557">
    <property type="entry name" value="FAA_hydrolase"/>
    <property type="match status" value="1"/>
</dbReference>
<dbReference type="InterPro" id="IPR036663">
    <property type="entry name" value="Fumarylacetoacetase_C_sf"/>
</dbReference>
<dbReference type="GO" id="GO:0016787">
    <property type="term" value="F:hydrolase activity"/>
    <property type="evidence" value="ECO:0007669"/>
    <property type="project" value="UniProtKB-KW"/>
</dbReference>
<evidence type="ECO:0000259" key="2">
    <source>
        <dbReference type="Pfam" id="PF18288"/>
    </source>
</evidence>
<dbReference type="EMBL" id="CP116346">
    <property type="protein sequence ID" value="WIT13762.1"/>
    <property type="molecule type" value="Genomic_DNA"/>
</dbReference>
<keyword evidence="3" id="KW-0378">Hydrolase</keyword>
<reference evidence="3" key="1">
    <citation type="submission" date="2023-01" db="EMBL/GenBank/DDBJ databases">
        <title>Whole genome sequence of Paucibacter sp. S2-9 isolated from pond sediment.</title>
        <authorList>
            <person name="Jung J.Y."/>
        </authorList>
    </citation>
    <scope>NUCLEOTIDE SEQUENCE</scope>
    <source>
        <strain evidence="3">S2-9</strain>
    </source>
</reference>
<keyword evidence="4" id="KW-1185">Reference proteome</keyword>
<feature type="domain" description="Fumarylacetoacetase-like C-terminal" evidence="1">
    <location>
        <begin position="104"/>
        <end position="284"/>
    </location>
</feature>
<evidence type="ECO:0000313" key="4">
    <source>
        <dbReference type="Proteomes" id="UP001177769"/>
    </source>
</evidence>
<dbReference type="RefSeq" id="WP_285234882.1">
    <property type="nucleotide sequence ID" value="NZ_CP116346.1"/>
</dbReference>
<dbReference type="Pfam" id="PF18288">
    <property type="entry name" value="FAA_hydro_N_2"/>
    <property type="match status" value="1"/>
</dbReference>
<dbReference type="SUPFAM" id="SSF56529">
    <property type="entry name" value="FAH"/>
    <property type="match status" value="1"/>
</dbReference>
<proteinExistence type="predicted"/>
<sequence length="313" mass="33080">MKLATYRDGSRDGQLVVVSRDLAQAHYATGIATRLQQVLDDWNFIAPQLQELSQTLNHGKARHAFSFDPKQCMAPLPRAHAYLLGAAYAREGGAATLGQAASDGLLGPCEAARFASESLGIDFGAGLAVLTGDVAMGSTAEAALESVRLLLLSNDWALRSLPPGHVQPCAAFAPVAVTLDEAGEAWQRGRLHLGLQTMWNGRKVGLCEAGPEMGVHFGELIAQAAKTRKVQAGSIIGSGTVCNQDGSKGYGSIADKRALEALESGEPKTEFMQFGDSLRVEVKGRDGLSLFGAIDQDVASWHEAAAAREEAQP</sequence>
<evidence type="ECO:0000313" key="3">
    <source>
        <dbReference type="EMBL" id="WIT13762.1"/>
    </source>
</evidence>
<feature type="domain" description="Fumarylacetoacetase N-terminal" evidence="2">
    <location>
        <begin position="1"/>
        <end position="78"/>
    </location>
</feature>
<name>A0AA95SPH8_9BURK</name>
<gene>
    <name evidence="3" type="ORF">PFX98_09110</name>
</gene>
<dbReference type="InterPro" id="IPR011234">
    <property type="entry name" value="Fumarylacetoacetase-like_C"/>
</dbReference>
<dbReference type="PANTHER" id="PTHR43211">
    <property type="entry name" value="FUMARYLACETOACETATE HYDROLASE"/>
    <property type="match status" value="1"/>
</dbReference>
<evidence type="ECO:0000259" key="1">
    <source>
        <dbReference type="Pfam" id="PF01557"/>
    </source>
</evidence>
<organism evidence="3 4">
    <name type="scientific">Paucibacter sediminis</name>
    <dbReference type="NCBI Taxonomy" id="3019553"/>
    <lineage>
        <taxon>Bacteria</taxon>
        <taxon>Pseudomonadati</taxon>
        <taxon>Pseudomonadota</taxon>
        <taxon>Betaproteobacteria</taxon>
        <taxon>Burkholderiales</taxon>
        <taxon>Sphaerotilaceae</taxon>
        <taxon>Roseateles</taxon>
    </lineage>
</organism>
<dbReference type="Proteomes" id="UP001177769">
    <property type="component" value="Chromosome"/>
</dbReference>
<dbReference type="InterPro" id="IPR041072">
    <property type="entry name" value="FAA_hydro_N"/>
</dbReference>
<dbReference type="PANTHER" id="PTHR43211:SF1">
    <property type="entry name" value="BLL6422 PROTEIN"/>
    <property type="match status" value="1"/>
</dbReference>
<dbReference type="AlphaFoldDB" id="A0AA95SPH8"/>
<accession>A0AA95SPH8</accession>
<protein>
    <submittedName>
        <fullName evidence="3">Fumarylacetoacetate hydrolase family protein</fullName>
    </submittedName>
</protein>
<dbReference type="Gene3D" id="3.90.850.10">
    <property type="entry name" value="Fumarylacetoacetase-like, C-terminal domain"/>
    <property type="match status" value="1"/>
</dbReference>
<dbReference type="KEGG" id="pais:PFX98_09110"/>